<name>A0AAD6GQ29_9EURO</name>
<evidence type="ECO:0000256" key="3">
    <source>
        <dbReference type="ARBA" id="ARBA00023002"/>
    </source>
</evidence>
<reference evidence="5 6" key="1">
    <citation type="journal article" date="2023" name="IMA Fungus">
        <title>Comparative genomic study of the Penicillium genus elucidates a diverse pangenome and 15 lateral gene transfer events.</title>
        <authorList>
            <person name="Petersen C."/>
            <person name="Sorensen T."/>
            <person name="Nielsen M.R."/>
            <person name="Sondergaard T.E."/>
            <person name="Sorensen J.L."/>
            <person name="Fitzpatrick D.A."/>
            <person name="Frisvad J.C."/>
            <person name="Nielsen K.L."/>
        </authorList>
    </citation>
    <scope>NUCLEOTIDE SEQUENCE [LARGE SCALE GENOMIC DNA]</scope>
    <source>
        <strain evidence="5 6">IBT 29057</strain>
    </source>
</reference>
<accession>A0AAD6GQ29</accession>
<dbReference type="GO" id="GO:0003959">
    <property type="term" value="F:NADPH dehydrogenase activity"/>
    <property type="evidence" value="ECO:0007669"/>
    <property type="project" value="TreeGrafter"/>
</dbReference>
<dbReference type="PANTHER" id="PTHR22893:SF129">
    <property type="entry name" value="FLAVIN OXIDOREDUCTASE HXNT"/>
    <property type="match status" value="1"/>
</dbReference>
<evidence type="ECO:0000256" key="1">
    <source>
        <dbReference type="ARBA" id="ARBA00001917"/>
    </source>
</evidence>
<comment type="similarity">
    <text evidence="2">Belongs to the NADH:flavin oxidoreductase/NADH oxidase family.</text>
</comment>
<dbReference type="GO" id="GO:0010181">
    <property type="term" value="F:FMN binding"/>
    <property type="evidence" value="ECO:0007669"/>
    <property type="project" value="InterPro"/>
</dbReference>
<dbReference type="AlphaFoldDB" id="A0AAD6GQ29"/>
<dbReference type="Pfam" id="PF00724">
    <property type="entry name" value="Oxidored_FMN"/>
    <property type="match status" value="1"/>
</dbReference>
<dbReference type="InterPro" id="IPR013785">
    <property type="entry name" value="Aldolase_TIM"/>
</dbReference>
<evidence type="ECO:0000259" key="4">
    <source>
        <dbReference type="Pfam" id="PF00724"/>
    </source>
</evidence>
<feature type="domain" description="NADH:flavin oxidoreductase/NADH oxidase N-terminal" evidence="4">
    <location>
        <begin position="10"/>
        <end position="360"/>
    </location>
</feature>
<dbReference type="EMBL" id="JAQJAC010000005">
    <property type="protein sequence ID" value="KAJ5583935.1"/>
    <property type="molecule type" value="Genomic_DNA"/>
</dbReference>
<dbReference type="SUPFAM" id="SSF51395">
    <property type="entry name" value="FMN-linked oxidoreductases"/>
    <property type="match status" value="1"/>
</dbReference>
<comment type="caution">
    <text evidence="5">The sequence shown here is derived from an EMBL/GenBank/DDBJ whole genome shotgun (WGS) entry which is preliminary data.</text>
</comment>
<proteinExistence type="inferred from homology"/>
<dbReference type="Gene3D" id="3.20.20.70">
    <property type="entry name" value="Aldolase class I"/>
    <property type="match status" value="1"/>
</dbReference>
<protein>
    <recommendedName>
        <fullName evidence="4">NADH:flavin oxidoreductase/NADH oxidase N-terminal domain-containing protein</fullName>
    </recommendedName>
</protein>
<evidence type="ECO:0000313" key="5">
    <source>
        <dbReference type="EMBL" id="KAJ5583935.1"/>
    </source>
</evidence>
<evidence type="ECO:0000256" key="2">
    <source>
        <dbReference type="ARBA" id="ARBA00005979"/>
    </source>
</evidence>
<dbReference type="Proteomes" id="UP001216150">
    <property type="component" value="Unassembled WGS sequence"/>
</dbReference>
<dbReference type="PANTHER" id="PTHR22893">
    <property type="entry name" value="NADH OXIDOREDUCTASE-RELATED"/>
    <property type="match status" value="1"/>
</dbReference>
<keyword evidence="3" id="KW-0560">Oxidoreductase</keyword>
<evidence type="ECO:0000313" key="6">
    <source>
        <dbReference type="Proteomes" id="UP001216150"/>
    </source>
</evidence>
<dbReference type="CDD" id="cd02933">
    <property type="entry name" value="OYE_like_FMN"/>
    <property type="match status" value="1"/>
</dbReference>
<keyword evidence="6" id="KW-1185">Reference proteome</keyword>
<dbReference type="InterPro" id="IPR045247">
    <property type="entry name" value="Oye-like"/>
</dbReference>
<dbReference type="InterPro" id="IPR001155">
    <property type="entry name" value="OxRdtase_FMN_N"/>
</dbReference>
<sequence length="384" mass="41827">MGSVDIIGPLFKPLRLGALSLSHRVVQAPCTRMRSTKESDGVFVPNELNVEYYSQRASAGGFMLTEATPISRYAAGYPGVPGIFTDSQIAGWKKVTDAVHAKGAYIYCQLWHVGRATVPSFIDGKQALSSSDIPISGNGLDGTEYAAFPPRPMSIDEIQDTVKEYAAAAKRARAAGFDGVEVHGANGYLLDQFLHDNVNNRTDEYGGSIENRSRIVLEVLKAVADAIGSDRVGIRLSPYNYFQDTRDSNPNVHWSALCSLIANLPAESRPSYVHMVEPRFDEVLDEEAKIGSLALEKPSLDVFRPTLKKGGIAFLAAGNFNAENAGPKIVTDGADAVVFGRWFIANPDLPRRLKEGLPLNPYDRTTFYGADPAEKGYTDYTFHG</sequence>
<dbReference type="FunFam" id="3.20.20.70:FF:000059">
    <property type="entry name" value="N-ethylmaleimide reductase, FMN-linked"/>
    <property type="match status" value="1"/>
</dbReference>
<organism evidence="5 6">
    <name type="scientific">Penicillium hetheringtonii</name>
    <dbReference type="NCBI Taxonomy" id="911720"/>
    <lineage>
        <taxon>Eukaryota</taxon>
        <taxon>Fungi</taxon>
        <taxon>Dikarya</taxon>
        <taxon>Ascomycota</taxon>
        <taxon>Pezizomycotina</taxon>
        <taxon>Eurotiomycetes</taxon>
        <taxon>Eurotiomycetidae</taxon>
        <taxon>Eurotiales</taxon>
        <taxon>Aspergillaceae</taxon>
        <taxon>Penicillium</taxon>
    </lineage>
</organism>
<dbReference type="GO" id="GO:0005829">
    <property type="term" value="C:cytosol"/>
    <property type="evidence" value="ECO:0007669"/>
    <property type="project" value="UniProtKB-ARBA"/>
</dbReference>
<comment type="cofactor">
    <cofactor evidence="1">
        <name>FMN</name>
        <dbReference type="ChEBI" id="CHEBI:58210"/>
    </cofactor>
</comment>
<gene>
    <name evidence="5" type="ORF">N7450_006599</name>
</gene>
<dbReference type="GO" id="GO:0016628">
    <property type="term" value="F:oxidoreductase activity, acting on the CH-CH group of donors, NAD or NADP as acceptor"/>
    <property type="evidence" value="ECO:0007669"/>
    <property type="project" value="UniProtKB-ARBA"/>
</dbReference>